<evidence type="ECO:0000313" key="2">
    <source>
        <dbReference type="EMBL" id="EAR23133.1"/>
    </source>
</evidence>
<dbReference type="Pfam" id="PF01797">
    <property type="entry name" value="Y1_Tnp"/>
    <property type="match status" value="1"/>
</dbReference>
<evidence type="ECO:0000259" key="1">
    <source>
        <dbReference type="SMART" id="SM01321"/>
    </source>
</evidence>
<comment type="caution">
    <text evidence="2">The sequence shown here is derived from an EMBL/GenBank/DDBJ whole genome shotgun (WGS) entry which is preliminary data.</text>
</comment>
<dbReference type="GO" id="GO:0004803">
    <property type="term" value="F:transposase activity"/>
    <property type="evidence" value="ECO:0007669"/>
    <property type="project" value="InterPro"/>
</dbReference>
<dbReference type="InterPro" id="IPR002686">
    <property type="entry name" value="Transposase_17"/>
</dbReference>
<dbReference type="PANTHER" id="PTHR36966:SF1">
    <property type="entry name" value="REP-ASSOCIATED TYROSINE TRANSPOSASE"/>
    <property type="match status" value="1"/>
</dbReference>
<dbReference type="PANTHER" id="PTHR36966">
    <property type="entry name" value="REP-ASSOCIATED TYROSINE TRANSPOSASE"/>
    <property type="match status" value="1"/>
</dbReference>
<keyword evidence="3" id="KW-1185">Reference proteome</keyword>
<dbReference type="STRING" id="314278.NB231_14973"/>
<dbReference type="NCBIfam" id="NF047646">
    <property type="entry name" value="REP_Tyr_transpos"/>
    <property type="match status" value="1"/>
</dbReference>
<dbReference type="GO" id="GO:0043565">
    <property type="term" value="F:sequence-specific DNA binding"/>
    <property type="evidence" value="ECO:0007669"/>
    <property type="project" value="TreeGrafter"/>
</dbReference>
<protein>
    <recommendedName>
        <fullName evidence="1">Transposase IS200-like domain-containing protein</fullName>
    </recommendedName>
</protein>
<proteinExistence type="predicted"/>
<dbReference type="eggNOG" id="COG1943">
    <property type="taxonomic scope" value="Bacteria"/>
</dbReference>
<dbReference type="InterPro" id="IPR052715">
    <property type="entry name" value="RAYT_transposase"/>
</dbReference>
<dbReference type="HOGENOM" id="CLU_068226_6_0_6"/>
<dbReference type="RefSeq" id="WP_005004079.1">
    <property type="nucleotide sequence ID" value="NZ_CH672427.1"/>
</dbReference>
<dbReference type="SUPFAM" id="SSF143422">
    <property type="entry name" value="Transposase IS200-like"/>
    <property type="match status" value="1"/>
</dbReference>
<dbReference type="Proteomes" id="UP000003374">
    <property type="component" value="Unassembled WGS sequence"/>
</dbReference>
<evidence type="ECO:0000313" key="3">
    <source>
        <dbReference type="Proteomes" id="UP000003374"/>
    </source>
</evidence>
<dbReference type="Gene3D" id="3.30.70.1290">
    <property type="entry name" value="Transposase IS200-like"/>
    <property type="match status" value="1"/>
</dbReference>
<name>A4BLE5_9GAMM</name>
<feature type="domain" description="Transposase IS200-like" evidence="1">
    <location>
        <begin position="9"/>
        <end position="127"/>
    </location>
</feature>
<sequence length="172" mass="20947">MSNYRRVKIPGGTYFFTAVTRERRPVFTSDRNIEALRRAFRTVRERRPFAVEAVVVLPDHLHCIWRLPENDADYSGRWREIKKLTSRAITPHSDERGERALWQRRFWEHTIRDDRDWRLHMDYVHYNPVKHGLVRRPRDWRWSSFARCAERGWYEADWGKSEPSHIAGVEWE</sequence>
<dbReference type="GO" id="GO:0006313">
    <property type="term" value="P:DNA transposition"/>
    <property type="evidence" value="ECO:0007669"/>
    <property type="project" value="InterPro"/>
</dbReference>
<dbReference type="SMART" id="SM01321">
    <property type="entry name" value="Y1_Tnp"/>
    <property type="match status" value="1"/>
</dbReference>
<reference evidence="2 3" key="1">
    <citation type="submission" date="2006-02" db="EMBL/GenBank/DDBJ databases">
        <authorList>
            <person name="Waterbury J."/>
            <person name="Ferriera S."/>
            <person name="Johnson J."/>
            <person name="Kravitz S."/>
            <person name="Halpern A."/>
            <person name="Remington K."/>
            <person name="Beeson K."/>
            <person name="Tran B."/>
            <person name="Rogers Y.-H."/>
            <person name="Friedman R."/>
            <person name="Venter J.C."/>
        </authorList>
    </citation>
    <scope>NUCLEOTIDE SEQUENCE [LARGE SCALE GENOMIC DNA]</scope>
    <source>
        <strain evidence="2 3">Nb-231</strain>
    </source>
</reference>
<accession>A4BLE5</accession>
<gene>
    <name evidence="2" type="ORF">NB231_14973</name>
</gene>
<dbReference type="EMBL" id="AAOF01000001">
    <property type="protein sequence ID" value="EAR23133.1"/>
    <property type="molecule type" value="Genomic_DNA"/>
</dbReference>
<dbReference type="InterPro" id="IPR036515">
    <property type="entry name" value="Transposase_17_sf"/>
</dbReference>
<dbReference type="AlphaFoldDB" id="A4BLE5"/>
<dbReference type="OrthoDB" id="9794403at2"/>
<organism evidence="2 3">
    <name type="scientific">Nitrococcus mobilis Nb-231</name>
    <dbReference type="NCBI Taxonomy" id="314278"/>
    <lineage>
        <taxon>Bacteria</taxon>
        <taxon>Pseudomonadati</taxon>
        <taxon>Pseudomonadota</taxon>
        <taxon>Gammaproteobacteria</taxon>
        <taxon>Chromatiales</taxon>
        <taxon>Ectothiorhodospiraceae</taxon>
        <taxon>Nitrococcus</taxon>
    </lineage>
</organism>